<feature type="compositionally biased region" description="Basic and acidic residues" evidence="1">
    <location>
        <begin position="270"/>
        <end position="282"/>
    </location>
</feature>
<dbReference type="Proteomes" id="UP000029725">
    <property type="component" value="Unassembled WGS sequence"/>
</dbReference>
<reference evidence="3 4" key="1">
    <citation type="submission" date="2014-04" db="EMBL/GenBank/DDBJ databases">
        <title>A new species of microsporidia sheds light on the evolution of extreme parasitism.</title>
        <authorList>
            <person name="Haag K.L."/>
            <person name="James T.Y."/>
            <person name="Larsson R."/>
            <person name="Schaer T.M."/>
            <person name="Refardt D."/>
            <person name="Pombert J.-F."/>
            <person name="Ebert D."/>
        </authorList>
    </citation>
    <scope>NUCLEOTIDE SEQUENCE [LARGE SCALE GENOMIC DNA]</scope>
    <source>
        <strain evidence="3 4">UGP3</strain>
        <tissue evidence="3">Spores</tissue>
    </source>
</reference>
<dbReference type="RefSeq" id="XP_013237737.1">
    <property type="nucleotide sequence ID" value="XM_013382283.1"/>
</dbReference>
<feature type="region of interest" description="Disordered" evidence="1">
    <location>
        <begin position="264"/>
        <end position="340"/>
    </location>
</feature>
<feature type="compositionally biased region" description="Polar residues" evidence="1">
    <location>
        <begin position="287"/>
        <end position="296"/>
    </location>
</feature>
<organism evidence="3 4">
    <name type="scientific">Mitosporidium daphniae</name>
    <dbReference type="NCBI Taxonomy" id="1485682"/>
    <lineage>
        <taxon>Eukaryota</taxon>
        <taxon>Fungi</taxon>
        <taxon>Fungi incertae sedis</taxon>
        <taxon>Microsporidia</taxon>
        <taxon>Mitosporidium</taxon>
    </lineage>
</organism>
<feature type="compositionally biased region" description="Polar residues" evidence="1">
    <location>
        <begin position="314"/>
        <end position="340"/>
    </location>
</feature>
<sequence length="340" mass="39153">MLYEFRLWYPFGLPAPIHWKYIFDRLNDGVRMLWSDGGNTYINLPPNMVIDTTLLDGKKRSSTFNELDNNRAVTLEEVFPIAEMFHIESYGEAVLFVLQLNARLTLSVVLYFGLILGLHNNAINSVVFYIYTIFLPAYLWLYPQRKVTYPDEKAIHHSYFSFGESHEHKLRAIKGKEKSIYWKYFAYIRFSALVILDGLCGMSGFLPRAIQAILFFNIYFTSPTEVSKDIWDNYVKGFFSVLFNGLNFLASFIAFGDEASQNIGKSKPNASEKSEKYEKYEKSTSTIDEQTSNPKKPSNPEDQKKLDNKANPKDTISSEPSNVTNSFEKNINESIDSLNR</sequence>
<keyword evidence="2" id="KW-1133">Transmembrane helix</keyword>
<keyword evidence="2" id="KW-0812">Transmembrane</keyword>
<dbReference type="GeneID" id="25259839"/>
<feature type="transmembrane region" description="Helical" evidence="2">
    <location>
        <begin position="184"/>
        <end position="206"/>
    </location>
</feature>
<feature type="transmembrane region" description="Helical" evidence="2">
    <location>
        <begin position="93"/>
        <end position="116"/>
    </location>
</feature>
<gene>
    <name evidence="3" type="ORF">DI09_3p40</name>
</gene>
<name>A0A098VQB4_9MICR</name>
<comment type="caution">
    <text evidence="3">The sequence shown here is derived from an EMBL/GenBank/DDBJ whole genome shotgun (WGS) entry which is preliminary data.</text>
</comment>
<accession>A0A098VQB4</accession>
<keyword evidence="4" id="KW-1185">Reference proteome</keyword>
<evidence type="ECO:0000313" key="4">
    <source>
        <dbReference type="Proteomes" id="UP000029725"/>
    </source>
</evidence>
<evidence type="ECO:0000256" key="1">
    <source>
        <dbReference type="SAM" id="MobiDB-lite"/>
    </source>
</evidence>
<keyword evidence="2" id="KW-0472">Membrane</keyword>
<dbReference type="AlphaFoldDB" id="A0A098VQB4"/>
<feature type="transmembrane region" description="Helical" evidence="2">
    <location>
        <begin position="122"/>
        <end position="141"/>
    </location>
</feature>
<proteinExistence type="predicted"/>
<evidence type="ECO:0000256" key="2">
    <source>
        <dbReference type="SAM" id="Phobius"/>
    </source>
</evidence>
<dbReference type="HOGENOM" id="CLU_816592_0_0_1"/>
<dbReference type="EMBL" id="JMKJ01000333">
    <property type="protein sequence ID" value="KGG51242.1"/>
    <property type="molecule type" value="Genomic_DNA"/>
</dbReference>
<evidence type="ECO:0000313" key="3">
    <source>
        <dbReference type="EMBL" id="KGG51242.1"/>
    </source>
</evidence>
<protein>
    <submittedName>
        <fullName evidence="3">Uncharacterized protein</fullName>
    </submittedName>
</protein>
<feature type="compositionally biased region" description="Basic and acidic residues" evidence="1">
    <location>
        <begin position="298"/>
        <end position="312"/>
    </location>
</feature>
<dbReference type="VEuPathDB" id="MicrosporidiaDB:DI09_3p40"/>